<evidence type="ECO:0000313" key="2">
    <source>
        <dbReference type="EMBL" id="VAW03494.1"/>
    </source>
</evidence>
<name>A0A3B0T3T1_9ZZZZ</name>
<keyword evidence="1" id="KW-0472">Membrane</keyword>
<reference evidence="2" key="1">
    <citation type="submission" date="2018-06" db="EMBL/GenBank/DDBJ databases">
        <authorList>
            <person name="Zhirakovskaya E."/>
        </authorList>
    </citation>
    <scope>NUCLEOTIDE SEQUENCE</scope>
</reference>
<gene>
    <name evidence="2" type="ORF">MNBD_ALPHA05-1791</name>
</gene>
<accession>A0A3B0T3T1</accession>
<keyword evidence="1" id="KW-0812">Transmembrane</keyword>
<organism evidence="2">
    <name type="scientific">hydrothermal vent metagenome</name>
    <dbReference type="NCBI Taxonomy" id="652676"/>
    <lineage>
        <taxon>unclassified sequences</taxon>
        <taxon>metagenomes</taxon>
        <taxon>ecological metagenomes</taxon>
    </lineage>
</organism>
<dbReference type="AlphaFoldDB" id="A0A3B0T3T1"/>
<evidence type="ECO:0000256" key="1">
    <source>
        <dbReference type="SAM" id="Phobius"/>
    </source>
</evidence>
<dbReference type="InterPro" id="IPR010865">
    <property type="entry name" value="DUF1499"/>
</dbReference>
<feature type="transmembrane region" description="Helical" evidence="1">
    <location>
        <begin position="39"/>
        <end position="62"/>
    </location>
</feature>
<evidence type="ECO:0008006" key="3">
    <source>
        <dbReference type="Google" id="ProtNLM"/>
    </source>
</evidence>
<dbReference type="EMBL" id="UOEH01000397">
    <property type="protein sequence ID" value="VAW03494.1"/>
    <property type="molecule type" value="Genomic_DNA"/>
</dbReference>
<feature type="transmembrane region" description="Helical" evidence="1">
    <location>
        <begin position="69"/>
        <end position="88"/>
    </location>
</feature>
<dbReference type="Pfam" id="PF07386">
    <property type="entry name" value="DUF1499"/>
    <property type="match status" value="1"/>
</dbReference>
<keyword evidence="1" id="KW-1133">Transmembrane helix</keyword>
<sequence length="247" mass="26343">MLRSLILLISLAAVALALAIVAAGPGTRFGLWDYGTGLQIIRTVALPVLIAAGLSAVGFIISLFVAREVALMALLAAVMAGAAGYVPIKMKALFEANPIIHDITTDFDNPPPIIMGASFERKNPANYVGAEKAPGGETTIAEAQREAFPDIKPLLLDGSVDVNAEKVRRVIAAMGMVILSDTSSEDGQLIEATYTSAWFGFVDDFVVRLQAEDAKTRIDVRSKSRVGLSDLGANARRVQEFVEKLQE</sequence>
<protein>
    <recommendedName>
        <fullName evidence="3">DUF1499 domain-containing protein</fullName>
    </recommendedName>
</protein>
<proteinExistence type="predicted"/>